<dbReference type="Gene3D" id="2.170.300.10">
    <property type="entry name" value="Tie2 ligand-binding domain superfamily"/>
    <property type="match status" value="2"/>
</dbReference>
<dbReference type="SUPFAM" id="SSF49854">
    <property type="entry name" value="Spermadhesin, CUB domain"/>
    <property type="match status" value="2"/>
</dbReference>
<feature type="region of interest" description="Disordered" evidence="4">
    <location>
        <begin position="529"/>
        <end position="555"/>
    </location>
</feature>
<dbReference type="AlphaFoldDB" id="A0A9D4K153"/>
<name>A0A9D4K153_DREPO</name>
<dbReference type="InterPro" id="IPR000859">
    <property type="entry name" value="CUB_dom"/>
</dbReference>
<evidence type="ECO:0000259" key="6">
    <source>
        <dbReference type="PROSITE" id="PS01180"/>
    </source>
</evidence>
<feature type="compositionally biased region" description="Acidic residues" evidence="4">
    <location>
        <begin position="535"/>
        <end position="551"/>
    </location>
</feature>
<dbReference type="Gene3D" id="2.60.120.290">
    <property type="entry name" value="Spermadhesin, CUB domain"/>
    <property type="match status" value="2"/>
</dbReference>
<dbReference type="GO" id="GO:0005044">
    <property type="term" value="F:scavenger receptor activity"/>
    <property type="evidence" value="ECO:0007669"/>
    <property type="project" value="InterPro"/>
</dbReference>
<comment type="caution">
    <text evidence="7">The sequence shown here is derived from an EMBL/GenBank/DDBJ whole genome shotgun (WGS) entry which is preliminary data.</text>
</comment>
<feature type="region of interest" description="Disordered" evidence="4">
    <location>
        <begin position="695"/>
        <end position="716"/>
    </location>
</feature>
<dbReference type="PROSITE" id="PS01180">
    <property type="entry name" value="CUB"/>
    <property type="match status" value="2"/>
</dbReference>
<comment type="caution">
    <text evidence="3">Lacks conserved residue(s) required for the propagation of feature annotation.</text>
</comment>
<protein>
    <recommendedName>
        <fullName evidence="6">CUB domain-containing protein</fullName>
    </recommendedName>
</protein>
<dbReference type="PANTHER" id="PTHR24043:SF8">
    <property type="entry name" value="EGF-LIKE DOMAIN-CONTAINING PROTEIN"/>
    <property type="match status" value="1"/>
</dbReference>
<dbReference type="PANTHER" id="PTHR24043">
    <property type="entry name" value="SCAVENGER RECEPTOR CLASS F"/>
    <property type="match status" value="1"/>
</dbReference>
<feature type="transmembrane region" description="Helical" evidence="5">
    <location>
        <begin position="470"/>
        <end position="494"/>
    </location>
</feature>
<accession>A0A9D4K153</accession>
<dbReference type="FunFam" id="2.60.120.290:FF:000013">
    <property type="entry name" value="Membrane frizzled-related protein"/>
    <property type="match status" value="1"/>
</dbReference>
<feature type="domain" description="CUB" evidence="6">
    <location>
        <begin position="159"/>
        <end position="277"/>
    </location>
</feature>
<evidence type="ECO:0000313" key="7">
    <source>
        <dbReference type="EMBL" id="KAH3831186.1"/>
    </source>
</evidence>
<evidence type="ECO:0000313" key="8">
    <source>
        <dbReference type="Proteomes" id="UP000828390"/>
    </source>
</evidence>
<organism evidence="7 8">
    <name type="scientific">Dreissena polymorpha</name>
    <name type="common">Zebra mussel</name>
    <name type="synonym">Mytilus polymorpha</name>
    <dbReference type="NCBI Taxonomy" id="45954"/>
    <lineage>
        <taxon>Eukaryota</taxon>
        <taxon>Metazoa</taxon>
        <taxon>Spiralia</taxon>
        <taxon>Lophotrochozoa</taxon>
        <taxon>Mollusca</taxon>
        <taxon>Bivalvia</taxon>
        <taxon>Autobranchia</taxon>
        <taxon>Heteroconchia</taxon>
        <taxon>Euheterodonta</taxon>
        <taxon>Imparidentia</taxon>
        <taxon>Neoheterodontei</taxon>
        <taxon>Myida</taxon>
        <taxon>Dreissenoidea</taxon>
        <taxon>Dreissenidae</taxon>
        <taxon>Dreissena</taxon>
    </lineage>
</organism>
<keyword evidence="8" id="KW-1185">Reference proteome</keyword>
<reference evidence="7" key="1">
    <citation type="journal article" date="2019" name="bioRxiv">
        <title>The Genome of the Zebra Mussel, Dreissena polymorpha: A Resource for Invasive Species Research.</title>
        <authorList>
            <person name="McCartney M.A."/>
            <person name="Auch B."/>
            <person name="Kono T."/>
            <person name="Mallez S."/>
            <person name="Zhang Y."/>
            <person name="Obille A."/>
            <person name="Becker A."/>
            <person name="Abrahante J.E."/>
            <person name="Garbe J."/>
            <person name="Badalamenti J.P."/>
            <person name="Herman A."/>
            <person name="Mangelson H."/>
            <person name="Liachko I."/>
            <person name="Sullivan S."/>
            <person name="Sone E.D."/>
            <person name="Koren S."/>
            <person name="Silverstein K.A.T."/>
            <person name="Beckman K.B."/>
            <person name="Gohl D.M."/>
        </authorList>
    </citation>
    <scope>NUCLEOTIDE SEQUENCE</scope>
    <source>
        <strain evidence="7">Duluth1</strain>
        <tissue evidence="7">Whole animal</tissue>
    </source>
</reference>
<evidence type="ECO:0000256" key="3">
    <source>
        <dbReference type="PROSITE-ProRule" id="PRU00059"/>
    </source>
</evidence>
<dbReference type="InterPro" id="IPR042635">
    <property type="entry name" value="MEGF10/SREC1/2-like"/>
</dbReference>
<sequence length="784" mass="85435">MESDSECKYDYLEFFNGPNASFPPIGKYCGTAIPKGFQSHSKSVGIVFITDGYFINKGFNMTYTFTQDCPYVINSVNCSNQCHCLVGPCDSVTGACENGGCKDGWNGTACNETCPLGSYSVNCSKQCHCRFGPCDGVTGACGNDGCKEGWAGEACNEKCGGVLTDSFGVITSPNFPSNYPNEVKCTWVINAPEGYVINVNFTEFELEISPNYHDRYYCDYDYIALLQGPNTSSPSIVTFCGTETPTAFNSQSNSASIIFSTDSGVTARGFNLTYTFSVQDCPVGNYSINCDKQCYCRVGPCHKVTGACGKDGCKDGWKGIACNENCPVGNYSINCAKQCHCREGPCDKATGACGNDGCKDGWKGTACNESCELGSYSVNCSKQCNCRVGPCDGVTGACGYAGCKDGWTGISCNQNCPVGNYSINCAKQCYCRDGPCDKVTGACGNDSCKDGWKGIACNETDEVKEQSSTIIWIAPTLALCLLIVVVTITACLCIRRKKKKREQKAVQLNELRPSDIPLELIDSNSGNYDVFPYDNNDDNTDNYDVIPDDNNYDNTDHYDVLPDDNNGDKTDPYDALPDDVHDDFVVPYAVVPLDNTEREATPMYRSLQSQITDDYLHTGLGDSSYMIPASSYVLGRICESITSDQTHSAVAEELDNAATLAIQYKASEELINVTKEITTNASAEKLFDYGKSEDKFEAETNNTDPKQEKNDESGETNYTEIKSQITDDYLHTGLREFSYMIPASSYVLDRICESETSDQTHSAVAEELDNAATLEIQYKASLKK</sequence>
<gene>
    <name evidence="7" type="ORF">DPMN_104448</name>
</gene>
<evidence type="ECO:0000256" key="1">
    <source>
        <dbReference type="ARBA" id="ARBA00022536"/>
    </source>
</evidence>
<dbReference type="SMART" id="SM00042">
    <property type="entry name" value="CUB"/>
    <property type="match status" value="1"/>
</dbReference>
<evidence type="ECO:0000256" key="2">
    <source>
        <dbReference type="ARBA" id="ARBA00023157"/>
    </source>
</evidence>
<dbReference type="CDD" id="cd00041">
    <property type="entry name" value="CUB"/>
    <property type="match status" value="2"/>
</dbReference>
<feature type="domain" description="CUB" evidence="6">
    <location>
        <begin position="1"/>
        <end position="66"/>
    </location>
</feature>
<dbReference type="Proteomes" id="UP000828390">
    <property type="component" value="Unassembled WGS sequence"/>
</dbReference>
<keyword evidence="2" id="KW-1015">Disulfide bond</keyword>
<dbReference type="InterPro" id="IPR035914">
    <property type="entry name" value="Sperma_CUB_dom_sf"/>
</dbReference>
<evidence type="ECO:0000256" key="4">
    <source>
        <dbReference type="SAM" id="MobiDB-lite"/>
    </source>
</evidence>
<proteinExistence type="predicted"/>
<dbReference type="Pfam" id="PF00431">
    <property type="entry name" value="CUB"/>
    <property type="match status" value="2"/>
</dbReference>
<dbReference type="EMBL" id="JAIWYP010000004">
    <property type="protein sequence ID" value="KAH3831186.1"/>
    <property type="molecule type" value="Genomic_DNA"/>
</dbReference>
<keyword evidence="5" id="KW-0472">Membrane</keyword>
<keyword evidence="5" id="KW-0812">Transmembrane</keyword>
<keyword evidence="5" id="KW-1133">Transmembrane helix</keyword>
<keyword evidence="1" id="KW-0245">EGF-like domain</keyword>
<reference evidence="7" key="2">
    <citation type="submission" date="2020-11" db="EMBL/GenBank/DDBJ databases">
        <authorList>
            <person name="McCartney M.A."/>
            <person name="Auch B."/>
            <person name="Kono T."/>
            <person name="Mallez S."/>
            <person name="Becker A."/>
            <person name="Gohl D.M."/>
            <person name="Silverstein K.A.T."/>
            <person name="Koren S."/>
            <person name="Bechman K.B."/>
            <person name="Herman A."/>
            <person name="Abrahante J.E."/>
            <person name="Garbe J."/>
        </authorList>
    </citation>
    <scope>NUCLEOTIDE SEQUENCE</scope>
    <source>
        <strain evidence="7">Duluth1</strain>
        <tissue evidence="7">Whole animal</tissue>
    </source>
</reference>
<evidence type="ECO:0000256" key="5">
    <source>
        <dbReference type="SAM" id="Phobius"/>
    </source>
</evidence>